<dbReference type="InterPro" id="IPR000305">
    <property type="entry name" value="GIY-YIG_endonuc"/>
</dbReference>
<organism evidence="3 4">
    <name type="scientific">Desulfomicrobium macestii</name>
    <dbReference type="NCBI Taxonomy" id="90731"/>
    <lineage>
        <taxon>Bacteria</taxon>
        <taxon>Pseudomonadati</taxon>
        <taxon>Thermodesulfobacteriota</taxon>
        <taxon>Desulfovibrionia</taxon>
        <taxon>Desulfovibrionales</taxon>
        <taxon>Desulfomicrobiaceae</taxon>
        <taxon>Desulfomicrobium</taxon>
    </lineage>
</organism>
<comment type="caution">
    <text evidence="3">The sequence shown here is derived from an EMBL/GenBank/DDBJ whole genome shotgun (WGS) entry which is preliminary data.</text>
</comment>
<dbReference type="EMBL" id="JADBGG010000003">
    <property type="protein sequence ID" value="MBE1423883.1"/>
    <property type="molecule type" value="Genomic_DNA"/>
</dbReference>
<sequence length="100" mass="12106">MKRQNTYFVYILASKLNGTLYTGITSNLSARVWQHKNNVVEGFTQKHFVHKLVYFEEHSSPSDAILREKQIKKWNRSWKIRLIEEKNPEWKDFWEDITSF</sequence>
<dbReference type="Pfam" id="PF01541">
    <property type="entry name" value="GIY-YIG"/>
    <property type="match status" value="1"/>
</dbReference>
<protein>
    <submittedName>
        <fullName evidence="3">Endonuclease</fullName>
    </submittedName>
</protein>
<feature type="domain" description="GIY-YIG" evidence="2">
    <location>
        <begin position="5"/>
        <end position="81"/>
    </location>
</feature>
<dbReference type="GO" id="GO:0004519">
    <property type="term" value="F:endonuclease activity"/>
    <property type="evidence" value="ECO:0007669"/>
    <property type="project" value="UniProtKB-KW"/>
</dbReference>
<keyword evidence="3" id="KW-0378">Hydrolase</keyword>
<dbReference type="RefSeq" id="WP_192622718.1">
    <property type="nucleotide sequence ID" value="NZ_JADBGG010000003.1"/>
</dbReference>
<evidence type="ECO:0000313" key="3">
    <source>
        <dbReference type="EMBL" id="MBE1423883.1"/>
    </source>
</evidence>
<name>A0ABR9GZZ6_9BACT</name>
<dbReference type="PANTHER" id="PTHR34477:SF5">
    <property type="entry name" value="BSL5627 PROTEIN"/>
    <property type="match status" value="1"/>
</dbReference>
<dbReference type="CDD" id="cd10448">
    <property type="entry name" value="GIY-YIG_unchar_3"/>
    <property type="match status" value="1"/>
</dbReference>
<keyword evidence="4" id="KW-1185">Reference proteome</keyword>
<evidence type="ECO:0000259" key="2">
    <source>
        <dbReference type="PROSITE" id="PS50164"/>
    </source>
</evidence>
<keyword evidence="3" id="KW-0255">Endonuclease</keyword>
<evidence type="ECO:0000256" key="1">
    <source>
        <dbReference type="ARBA" id="ARBA00007435"/>
    </source>
</evidence>
<gene>
    <name evidence="3" type="ORF">H4684_000507</name>
</gene>
<dbReference type="SMART" id="SM00465">
    <property type="entry name" value="GIYc"/>
    <property type="match status" value="1"/>
</dbReference>
<keyword evidence="3" id="KW-0540">Nuclease</keyword>
<dbReference type="SUPFAM" id="SSF82771">
    <property type="entry name" value="GIY-YIG endonuclease"/>
    <property type="match status" value="1"/>
</dbReference>
<proteinExistence type="inferred from homology"/>
<dbReference type="PANTHER" id="PTHR34477">
    <property type="entry name" value="UPF0213 PROTEIN YHBQ"/>
    <property type="match status" value="1"/>
</dbReference>
<dbReference type="Gene3D" id="3.40.1440.10">
    <property type="entry name" value="GIY-YIG endonuclease"/>
    <property type="match status" value="1"/>
</dbReference>
<comment type="similarity">
    <text evidence="1">Belongs to the UPF0213 family.</text>
</comment>
<accession>A0ABR9GZZ6</accession>
<dbReference type="PROSITE" id="PS50164">
    <property type="entry name" value="GIY_YIG"/>
    <property type="match status" value="1"/>
</dbReference>
<dbReference type="InterPro" id="IPR035901">
    <property type="entry name" value="GIY-YIG_endonuc_sf"/>
</dbReference>
<evidence type="ECO:0000313" key="4">
    <source>
        <dbReference type="Proteomes" id="UP000639010"/>
    </source>
</evidence>
<dbReference type="Proteomes" id="UP000639010">
    <property type="component" value="Unassembled WGS sequence"/>
</dbReference>
<dbReference type="InterPro" id="IPR050190">
    <property type="entry name" value="UPF0213_domain"/>
</dbReference>
<reference evidence="3 4" key="1">
    <citation type="submission" date="2020-10" db="EMBL/GenBank/DDBJ databases">
        <title>Genomic Encyclopedia of Type Strains, Phase IV (KMG-IV): sequencing the most valuable type-strain genomes for metagenomic binning, comparative biology and taxonomic classification.</title>
        <authorList>
            <person name="Goeker M."/>
        </authorList>
    </citation>
    <scope>NUCLEOTIDE SEQUENCE [LARGE SCALE GENOMIC DNA]</scope>
    <source>
        <strain evidence="3 4">DSM 4194</strain>
    </source>
</reference>